<name>A0A415DYR2_9FIRM</name>
<dbReference type="InterPro" id="IPR013830">
    <property type="entry name" value="SGNH_hydro"/>
</dbReference>
<dbReference type="OrthoDB" id="2513075at2"/>
<dbReference type="CDD" id="cd00229">
    <property type="entry name" value="SGNH_hydrolase"/>
    <property type="match status" value="1"/>
</dbReference>
<protein>
    <submittedName>
        <fullName evidence="2">SGNH/GDSL hydrolase family protein</fullName>
    </submittedName>
</protein>
<feature type="domain" description="SGNH hydrolase-type esterase" evidence="1">
    <location>
        <begin position="5"/>
        <end position="213"/>
    </location>
</feature>
<comment type="caution">
    <text evidence="2">The sequence shown here is derived from an EMBL/GenBank/DDBJ whole genome shotgun (WGS) entry which is preliminary data.</text>
</comment>
<dbReference type="InterPro" id="IPR036514">
    <property type="entry name" value="SGNH_hydro_sf"/>
</dbReference>
<dbReference type="Pfam" id="PF13472">
    <property type="entry name" value="Lipase_GDSL_2"/>
    <property type="match status" value="1"/>
</dbReference>
<gene>
    <name evidence="2" type="ORF">DW099_13995</name>
</gene>
<evidence type="ECO:0000313" key="2">
    <source>
        <dbReference type="EMBL" id="RHJ85950.1"/>
    </source>
</evidence>
<dbReference type="RefSeq" id="WP_082907434.1">
    <property type="nucleotide sequence ID" value="NZ_AP025567.1"/>
</dbReference>
<dbReference type="Gene3D" id="3.40.50.1110">
    <property type="entry name" value="SGNH hydrolase"/>
    <property type="match status" value="1"/>
</dbReference>
<dbReference type="Proteomes" id="UP000284841">
    <property type="component" value="Unassembled WGS sequence"/>
</dbReference>
<sequence length="229" mass="26373">MNICVFGDSVAKGVVFDEIKNKYTFLKENFVNLVQSKTSVPFKNYAKFGCTVTKGSEILEKQADRLSAYQYTILEFGGNDCDLNWAEVASQPGASHMAQVPIERFKEIYETMIEKTRGAGSHPILMSLPPLDSDRFFNWISKGLDREKILQFLENDVDYIFRWHQQYNDMIFRLADAYQIPVIDIRTDFLKQKDYKSLLCVDGMHPNKEGHKLIASSLEKYVAALCQRK</sequence>
<dbReference type="AlphaFoldDB" id="A0A415DYR2"/>
<dbReference type="SUPFAM" id="SSF52266">
    <property type="entry name" value="SGNH hydrolase"/>
    <property type="match status" value="1"/>
</dbReference>
<reference evidence="2 3" key="1">
    <citation type="submission" date="2018-08" db="EMBL/GenBank/DDBJ databases">
        <title>A genome reference for cultivated species of the human gut microbiota.</title>
        <authorList>
            <person name="Zou Y."/>
            <person name="Xue W."/>
            <person name="Luo G."/>
        </authorList>
    </citation>
    <scope>NUCLEOTIDE SEQUENCE [LARGE SCALE GENOMIC DNA]</scope>
    <source>
        <strain evidence="2 3">AM07-24</strain>
    </source>
</reference>
<dbReference type="PANTHER" id="PTHR30383">
    <property type="entry name" value="THIOESTERASE 1/PROTEASE 1/LYSOPHOSPHOLIPASE L1"/>
    <property type="match status" value="1"/>
</dbReference>
<dbReference type="STRING" id="1776384.GCA_900086585_01945"/>
<evidence type="ECO:0000313" key="3">
    <source>
        <dbReference type="Proteomes" id="UP000284841"/>
    </source>
</evidence>
<organism evidence="2 3">
    <name type="scientific">Emergencia timonensis</name>
    <dbReference type="NCBI Taxonomy" id="1776384"/>
    <lineage>
        <taxon>Bacteria</taxon>
        <taxon>Bacillati</taxon>
        <taxon>Bacillota</taxon>
        <taxon>Clostridia</taxon>
        <taxon>Peptostreptococcales</taxon>
        <taxon>Anaerovoracaceae</taxon>
        <taxon>Emergencia</taxon>
    </lineage>
</organism>
<keyword evidence="2" id="KW-0378">Hydrolase</keyword>
<keyword evidence="3" id="KW-1185">Reference proteome</keyword>
<dbReference type="GeneID" id="83004306"/>
<accession>A0A415DYR2</accession>
<proteinExistence type="predicted"/>
<dbReference type="PANTHER" id="PTHR30383:SF5">
    <property type="entry name" value="SGNH HYDROLASE-TYPE ESTERASE DOMAIN-CONTAINING PROTEIN"/>
    <property type="match status" value="1"/>
</dbReference>
<dbReference type="InterPro" id="IPR051532">
    <property type="entry name" value="Ester_Hydrolysis_Enzymes"/>
</dbReference>
<evidence type="ECO:0000259" key="1">
    <source>
        <dbReference type="Pfam" id="PF13472"/>
    </source>
</evidence>
<dbReference type="GO" id="GO:0004622">
    <property type="term" value="F:phosphatidylcholine lysophospholipase activity"/>
    <property type="evidence" value="ECO:0007669"/>
    <property type="project" value="TreeGrafter"/>
</dbReference>
<dbReference type="EMBL" id="QRMS01000004">
    <property type="protein sequence ID" value="RHJ85950.1"/>
    <property type="molecule type" value="Genomic_DNA"/>
</dbReference>